<feature type="non-terminal residue" evidence="1">
    <location>
        <position position="1"/>
    </location>
</feature>
<keyword evidence="2" id="KW-1185">Reference proteome</keyword>
<organism evidence="1 2">
    <name type="scientific">Racocetra persica</name>
    <dbReference type="NCBI Taxonomy" id="160502"/>
    <lineage>
        <taxon>Eukaryota</taxon>
        <taxon>Fungi</taxon>
        <taxon>Fungi incertae sedis</taxon>
        <taxon>Mucoromycota</taxon>
        <taxon>Glomeromycotina</taxon>
        <taxon>Glomeromycetes</taxon>
        <taxon>Diversisporales</taxon>
        <taxon>Gigasporaceae</taxon>
        <taxon>Racocetra</taxon>
    </lineage>
</organism>
<evidence type="ECO:0000313" key="2">
    <source>
        <dbReference type="Proteomes" id="UP000789920"/>
    </source>
</evidence>
<evidence type="ECO:0000313" key="1">
    <source>
        <dbReference type="EMBL" id="CAG8840939.1"/>
    </source>
</evidence>
<accession>A0ACA9SK59</accession>
<comment type="caution">
    <text evidence="1">The sequence shown here is derived from an EMBL/GenBank/DDBJ whole genome shotgun (WGS) entry which is preliminary data.</text>
</comment>
<reference evidence="1" key="1">
    <citation type="submission" date="2021-06" db="EMBL/GenBank/DDBJ databases">
        <authorList>
            <person name="Kallberg Y."/>
            <person name="Tangrot J."/>
            <person name="Rosling A."/>
        </authorList>
    </citation>
    <scope>NUCLEOTIDE SEQUENCE</scope>
    <source>
        <strain evidence="1">MA461A</strain>
    </source>
</reference>
<proteinExistence type="predicted"/>
<gene>
    <name evidence="1" type="ORF">RPERSI_LOCUS31645</name>
</gene>
<name>A0ACA9SK59_9GLOM</name>
<dbReference type="Proteomes" id="UP000789920">
    <property type="component" value="Unassembled WGS sequence"/>
</dbReference>
<protein>
    <submittedName>
        <fullName evidence="1">2007_t:CDS:1</fullName>
    </submittedName>
</protein>
<dbReference type="EMBL" id="CAJVQC010128380">
    <property type="protein sequence ID" value="CAG8840939.1"/>
    <property type="molecule type" value="Genomic_DNA"/>
</dbReference>
<sequence length="82" mass="9439">HFPEMALIDISDLDELAAQINEQTANDEEFLTKICPFGTKDFREFLGNETQSSYLICEQIAKQILPRILILQARLQKAKNEK</sequence>